<reference evidence="2" key="1">
    <citation type="submission" date="2020-12" db="EMBL/GenBank/DDBJ databases">
        <title>Antrihabitans popcorni sp. nov. and Antrihabitans auranticaus sp. nov., isolated from a larva cave.</title>
        <authorList>
            <person name="Lee S.D."/>
            <person name="Kim I.S."/>
        </authorList>
    </citation>
    <scope>NUCLEOTIDE SEQUENCE</scope>
    <source>
        <strain evidence="2">YC3-6</strain>
    </source>
</reference>
<evidence type="ECO:0000259" key="1">
    <source>
        <dbReference type="Pfam" id="PF07858"/>
    </source>
</evidence>
<evidence type="ECO:0000313" key="2">
    <source>
        <dbReference type="EMBL" id="MBJ8339703.1"/>
    </source>
</evidence>
<gene>
    <name evidence="2" type="ORF">JGU71_12475</name>
</gene>
<protein>
    <submittedName>
        <fullName evidence="2">Nuclear transport factor 2 family protein</fullName>
    </submittedName>
</protein>
<feature type="domain" description="Limonene-1,2-epoxide hydrolase" evidence="1">
    <location>
        <begin position="34"/>
        <end position="146"/>
    </location>
</feature>
<evidence type="ECO:0000313" key="3">
    <source>
        <dbReference type="Proteomes" id="UP000655868"/>
    </source>
</evidence>
<dbReference type="Gene3D" id="3.10.450.50">
    <property type="match status" value="1"/>
</dbReference>
<organism evidence="2 3">
    <name type="scientific">Antrihabitans stalagmiti</name>
    <dbReference type="NCBI Taxonomy" id="2799499"/>
    <lineage>
        <taxon>Bacteria</taxon>
        <taxon>Bacillati</taxon>
        <taxon>Actinomycetota</taxon>
        <taxon>Actinomycetes</taxon>
        <taxon>Mycobacteriales</taxon>
        <taxon>Nocardiaceae</taxon>
        <taxon>Antrihabitans</taxon>
    </lineage>
</organism>
<comment type="caution">
    <text evidence="2">The sequence shown here is derived from an EMBL/GenBank/DDBJ whole genome shotgun (WGS) entry which is preliminary data.</text>
</comment>
<proteinExistence type="predicted"/>
<sequence length="169" mass="18510">MSPRDIAAERECHMEDGQVSKLDPHIRMGETLEVEVVRAFLRSLQALDPDAAAGLLSETFVLTQSGLPSVRGRAAFRHVFGLAASLLSNFDLVGLEIAGNGEVVLTARREFVKVGPLEMVIWAFGRFEVHSGEIVRMHDYFDFGNLAFAGLRGLAGIVVPPLRPSRKKP</sequence>
<dbReference type="AlphaFoldDB" id="A0A934NQS2"/>
<dbReference type="SUPFAM" id="SSF54427">
    <property type="entry name" value="NTF2-like"/>
    <property type="match status" value="1"/>
</dbReference>
<dbReference type="Pfam" id="PF07858">
    <property type="entry name" value="LEH"/>
    <property type="match status" value="1"/>
</dbReference>
<dbReference type="EMBL" id="JAEMNV010000003">
    <property type="protein sequence ID" value="MBJ8339703.1"/>
    <property type="molecule type" value="Genomic_DNA"/>
</dbReference>
<accession>A0A934NQS2</accession>
<dbReference type="Proteomes" id="UP000655868">
    <property type="component" value="Unassembled WGS sequence"/>
</dbReference>
<dbReference type="InterPro" id="IPR013100">
    <property type="entry name" value="LEH"/>
</dbReference>
<name>A0A934NQS2_9NOCA</name>
<dbReference type="InterPro" id="IPR032710">
    <property type="entry name" value="NTF2-like_dom_sf"/>
</dbReference>
<keyword evidence="3" id="KW-1185">Reference proteome</keyword>
<dbReference type="RefSeq" id="WP_199704421.1">
    <property type="nucleotide sequence ID" value="NZ_JAEMNV010000003.1"/>
</dbReference>